<keyword evidence="2" id="KW-1185">Reference proteome</keyword>
<evidence type="ECO:0000313" key="1">
    <source>
        <dbReference type="EMBL" id="GAA4626844.1"/>
    </source>
</evidence>
<comment type="caution">
    <text evidence="1">The sequence shown here is derived from an EMBL/GenBank/DDBJ whole genome shotgun (WGS) entry which is preliminary data.</text>
</comment>
<proteinExistence type="predicted"/>
<organism evidence="1 2">
    <name type="scientific">Actinoallomurus vinaceus</name>
    <dbReference type="NCBI Taxonomy" id="1080074"/>
    <lineage>
        <taxon>Bacteria</taxon>
        <taxon>Bacillati</taxon>
        <taxon>Actinomycetota</taxon>
        <taxon>Actinomycetes</taxon>
        <taxon>Streptosporangiales</taxon>
        <taxon>Thermomonosporaceae</taxon>
        <taxon>Actinoallomurus</taxon>
    </lineage>
</organism>
<accession>A0ABP8UAS4</accession>
<dbReference type="Proteomes" id="UP001501442">
    <property type="component" value="Unassembled WGS sequence"/>
</dbReference>
<protein>
    <submittedName>
        <fullName evidence="1">Uncharacterized protein</fullName>
    </submittedName>
</protein>
<dbReference type="EMBL" id="BAABHK010000004">
    <property type="protein sequence ID" value="GAA4626844.1"/>
    <property type="molecule type" value="Genomic_DNA"/>
</dbReference>
<sequence>MATPADEAFLRDAVISLCGPLHDGLETAREIAESHFDEYEMTDPEYRPGVTHLTRFHLRRILKATDLGPWEVTSPRPNGQVKLRNDLLTLQLLHEWPSDDVPPPGKNEARIDYYRNPDLQLYGTSASNLIGVWRRLPDGEVGVRIVRPVKQWKVGKKAIVDIDFPLPREEELLKDLEFTPNDVGMELLLPVEGGIEGGISDANDANR</sequence>
<dbReference type="RefSeq" id="WP_345432062.1">
    <property type="nucleotide sequence ID" value="NZ_BAABHK010000004.1"/>
</dbReference>
<evidence type="ECO:0000313" key="2">
    <source>
        <dbReference type="Proteomes" id="UP001501442"/>
    </source>
</evidence>
<reference evidence="2" key="1">
    <citation type="journal article" date="2019" name="Int. J. Syst. Evol. Microbiol.">
        <title>The Global Catalogue of Microorganisms (GCM) 10K type strain sequencing project: providing services to taxonomists for standard genome sequencing and annotation.</title>
        <authorList>
            <consortium name="The Broad Institute Genomics Platform"/>
            <consortium name="The Broad Institute Genome Sequencing Center for Infectious Disease"/>
            <person name="Wu L."/>
            <person name="Ma J."/>
        </authorList>
    </citation>
    <scope>NUCLEOTIDE SEQUENCE [LARGE SCALE GENOMIC DNA]</scope>
    <source>
        <strain evidence="2">JCM 17939</strain>
    </source>
</reference>
<gene>
    <name evidence="1" type="ORF">GCM10023196_036750</name>
</gene>
<name>A0ABP8UAS4_9ACTN</name>